<organism evidence="1 2">
    <name type="scientific">Nibribacter koreensis</name>
    <dbReference type="NCBI Taxonomy" id="1084519"/>
    <lineage>
        <taxon>Bacteria</taxon>
        <taxon>Pseudomonadati</taxon>
        <taxon>Bacteroidota</taxon>
        <taxon>Cytophagia</taxon>
        <taxon>Cytophagales</taxon>
        <taxon>Hymenobacteraceae</taxon>
        <taxon>Nibribacter</taxon>
    </lineage>
</organism>
<accession>A0ABP8G268</accession>
<gene>
    <name evidence="1" type="ORF">GCM10023183_36710</name>
</gene>
<dbReference type="RefSeq" id="WP_345169533.1">
    <property type="nucleotide sequence ID" value="NZ_BAABGX010000003.1"/>
</dbReference>
<comment type="caution">
    <text evidence="1">The sequence shown here is derived from an EMBL/GenBank/DDBJ whole genome shotgun (WGS) entry which is preliminary data.</text>
</comment>
<reference evidence="2" key="1">
    <citation type="journal article" date="2019" name="Int. J. Syst. Evol. Microbiol.">
        <title>The Global Catalogue of Microorganisms (GCM) 10K type strain sequencing project: providing services to taxonomists for standard genome sequencing and annotation.</title>
        <authorList>
            <consortium name="The Broad Institute Genomics Platform"/>
            <consortium name="The Broad Institute Genome Sequencing Center for Infectious Disease"/>
            <person name="Wu L."/>
            <person name="Ma J."/>
        </authorList>
    </citation>
    <scope>NUCLEOTIDE SEQUENCE [LARGE SCALE GENOMIC DNA]</scope>
    <source>
        <strain evidence="2">JCM 17917</strain>
    </source>
</reference>
<protein>
    <recommendedName>
        <fullName evidence="3">STAS/SEC14 domain-containing protein</fullName>
    </recommendedName>
</protein>
<dbReference type="Proteomes" id="UP001501844">
    <property type="component" value="Unassembled WGS sequence"/>
</dbReference>
<name>A0ABP8G268_9BACT</name>
<evidence type="ECO:0000313" key="1">
    <source>
        <dbReference type="EMBL" id="GAA4315783.1"/>
    </source>
</evidence>
<evidence type="ECO:0008006" key="3">
    <source>
        <dbReference type="Google" id="ProtNLM"/>
    </source>
</evidence>
<evidence type="ECO:0000313" key="2">
    <source>
        <dbReference type="Proteomes" id="UP001501844"/>
    </source>
</evidence>
<dbReference type="EMBL" id="BAABGX010000003">
    <property type="protein sequence ID" value="GAA4315783.1"/>
    <property type="molecule type" value="Genomic_DNA"/>
</dbReference>
<sequence length="151" mass="17828">MESTWHLSHEHAHISIFYDEINNWVYVKWAGHMNGEDVLMAAKAYLGLQEKWKCPNLLNDKSQVTGDWEDVNNWLEYEWLPDAVNLGLKRFAHVLSQNFQQMTSAKDMIERFSEYCEAALFWDVEMAQKWLQRPALDPQEVPQKDKINKAN</sequence>
<proteinExistence type="predicted"/>
<keyword evidence="2" id="KW-1185">Reference proteome</keyword>